<dbReference type="EMBL" id="JAFCMP010000112">
    <property type="protein sequence ID" value="KAG5186439.1"/>
    <property type="molecule type" value="Genomic_DNA"/>
</dbReference>
<reference evidence="1" key="1">
    <citation type="submission" date="2021-02" db="EMBL/GenBank/DDBJ databases">
        <title>First Annotated Genome of the Yellow-green Alga Tribonema minus.</title>
        <authorList>
            <person name="Mahan K.M."/>
        </authorList>
    </citation>
    <scope>NUCLEOTIDE SEQUENCE</scope>
    <source>
        <strain evidence="1">UTEX B ZZ1240</strain>
    </source>
</reference>
<organism evidence="1 2">
    <name type="scientific">Tribonema minus</name>
    <dbReference type="NCBI Taxonomy" id="303371"/>
    <lineage>
        <taxon>Eukaryota</taxon>
        <taxon>Sar</taxon>
        <taxon>Stramenopiles</taxon>
        <taxon>Ochrophyta</taxon>
        <taxon>PX clade</taxon>
        <taxon>Xanthophyceae</taxon>
        <taxon>Tribonematales</taxon>
        <taxon>Tribonemataceae</taxon>
        <taxon>Tribonema</taxon>
    </lineage>
</organism>
<keyword evidence="2" id="KW-1185">Reference proteome</keyword>
<accession>A0A835ZA96</accession>
<gene>
    <name evidence="1" type="ORF">JKP88DRAFT_241047</name>
</gene>
<proteinExistence type="predicted"/>
<dbReference type="AlphaFoldDB" id="A0A835ZA96"/>
<comment type="caution">
    <text evidence="1">The sequence shown here is derived from an EMBL/GenBank/DDBJ whole genome shotgun (WGS) entry which is preliminary data.</text>
</comment>
<evidence type="ECO:0000313" key="1">
    <source>
        <dbReference type="EMBL" id="KAG5186439.1"/>
    </source>
</evidence>
<evidence type="ECO:0000313" key="2">
    <source>
        <dbReference type="Proteomes" id="UP000664859"/>
    </source>
</evidence>
<protein>
    <submittedName>
        <fullName evidence="1">Uncharacterized protein</fullName>
    </submittedName>
</protein>
<dbReference type="Proteomes" id="UP000664859">
    <property type="component" value="Unassembled WGS sequence"/>
</dbReference>
<name>A0A835ZA96_9STRA</name>
<sequence length="115" mass="12767">MAQKSLQALGFTLHCALYDVAALKRHTCSVPSKHLLLIDQVRQSTAVLVWHAPHLLDADTLAWSRAECRVVDGAVHLEEHVQKHLRVLAVLLARFVVVLIIAQPPDIELRCGDPV</sequence>